<sequence length="194" mass="22667">MITCYNCNEEIHSDEERYYSDYAYCETCFDDLFTYCDRCDRVLERDSASYNDDGAPYCEECYFQSYDDDFPSNPIVDQSDRELVIMLGRNYLFGKNHKMPISINSSDQFLAELREAVGLRSKSIYVYGLADRDEYQIKVSRDLLPIVEAFQSKHLPEYKIIEDDGKERLGISLAIRLNHFGLITKLIKEEICAE</sequence>
<keyword evidence="1" id="KW-0479">Metal-binding</keyword>
<dbReference type="CDD" id="cd08368">
    <property type="entry name" value="LIM"/>
    <property type="match status" value="1"/>
</dbReference>
<keyword evidence="2" id="KW-0862">Zinc</keyword>
<protein>
    <recommendedName>
        <fullName evidence="3">LIM zinc-binding domain-containing protein</fullName>
    </recommendedName>
</protein>
<name>A0A0W8FYJ2_9ZZZZ</name>
<evidence type="ECO:0000256" key="2">
    <source>
        <dbReference type="ARBA" id="ARBA00022833"/>
    </source>
</evidence>
<reference evidence="4" key="1">
    <citation type="journal article" date="2015" name="Proc. Natl. Acad. Sci. U.S.A.">
        <title>Networks of energetic and metabolic interactions define dynamics in microbial communities.</title>
        <authorList>
            <person name="Embree M."/>
            <person name="Liu J.K."/>
            <person name="Al-Bassam M.M."/>
            <person name="Zengler K."/>
        </authorList>
    </citation>
    <scope>NUCLEOTIDE SEQUENCE</scope>
</reference>
<dbReference type="Gene3D" id="2.10.110.10">
    <property type="entry name" value="Cysteine Rich Protein"/>
    <property type="match status" value="1"/>
</dbReference>
<dbReference type="GO" id="GO:0046872">
    <property type="term" value="F:metal ion binding"/>
    <property type="evidence" value="ECO:0007669"/>
    <property type="project" value="UniProtKB-KW"/>
</dbReference>
<feature type="domain" description="LIM zinc-binding" evidence="3">
    <location>
        <begin position="2"/>
        <end position="68"/>
    </location>
</feature>
<proteinExistence type="predicted"/>
<dbReference type="SMART" id="SM00132">
    <property type="entry name" value="LIM"/>
    <property type="match status" value="1"/>
</dbReference>
<dbReference type="EMBL" id="LNQE01000572">
    <property type="protein sequence ID" value="KUG25933.1"/>
    <property type="molecule type" value="Genomic_DNA"/>
</dbReference>
<evidence type="ECO:0000259" key="3">
    <source>
        <dbReference type="PROSITE" id="PS50023"/>
    </source>
</evidence>
<dbReference type="InterPro" id="IPR001781">
    <property type="entry name" value="Znf_LIM"/>
</dbReference>
<dbReference type="AlphaFoldDB" id="A0A0W8FYJ2"/>
<comment type="caution">
    <text evidence="4">The sequence shown here is derived from an EMBL/GenBank/DDBJ whole genome shotgun (WGS) entry which is preliminary data.</text>
</comment>
<evidence type="ECO:0000313" key="4">
    <source>
        <dbReference type="EMBL" id="KUG25933.1"/>
    </source>
</evidence>
<evidence type="ECO:0000256" key="1">
    <source>
        <dbReference type="ARBA" id="ARBA00022723"/>
    </source>
</evidence>
<gene>
    <name evidence="4" type="ORF">ASZ90_004238</name>
</gene>
<organism evidence="4">
    <name type="scientific">hydrocarbon metagenome</name>
    <dbReference type="NCBI Taxonomy" id="938273"/>
    <lineage>
        <taxon>unclassified sequences</taxon>
        <taxon>metagenomes</taxon>
        <taxon>ecological metagenomes</taxon>
    </lineage>
</organism>
<accession>A0A0W8FYJ2</accession>
<dbReference type="PROSITE" id="PS50023">
    <property type="entry name" value="LIM_DOMAIN_2"/>
    <property type="match status" value="1"/>
</dbReference>